<dbReference type="SUPFAM" id="SSF53098">
    <property type="entry name" value="Ribonuclease H-like"/>
    <property type="match status" value="1"/>
</dbReference>
<dbReference type="InterPro" id="IPR006641">
    <property type="entry name" value="YqgF/RNaseH-like_dom"/>
</dbReference>
<dbReference type="SUPFAM" id="SSF158832">
    <property type="entry name" value="Tex N-terminal region-like"/>
    <property type="match status" value="1"/>
</dbReference>
<dbReference type="InterPro" id="IPR003029">
    <property type="entry name" value="S1_domain"/>
</dbReference>
<dbReference type="Pfam" id="PF12836">
    <property type="entry name" value="HHH_3"/>
    <property type="match status" value="1"/>
</dbReference>
<dbReference type="SUPFAM" id="SSF47781">
    <property type="entry name" value="RuvA domain 2-like"/>
    <property type="match status" value="2"/>
</dbReference>
<accession>A0A2S0M4X6</accession>
<dbReference type="InterPro" id="IPR023323">
    <property type="entry name" value="Tex-like_dom_sf"/>
</dbReference>
<dbReference type="Pfam" id="PF17674">
    <property type="entry name" value="HHH_9"/>
    <property type="match status" value="1"/>
</dbReference>
<name>A0A2S0M4X6_MEGEL</name>
<dbReference type="InterPro" id="IPR012337">
    <property type="entry name" value="RNaseH-like_sf"/>
</dbReference>
<organism evidence="2 3">
    <name type="scientific">Megasphaera elsdenii</name>
    <dbReference type="NCBI Taxonomy" id="907"/>
    <lineage>
        <taxon>Bacteria</taxon>
        <taxon>Bacillati</taxon>
        <taxon>Bacillota</taxon>
        <taxon>Negativicutes</taxon>
        <taxon>Veillonellales</taxon>
        <taxon>Veillonellaceae</taxon>
        <taxon>Megasphaera</taxon>
    </lineage>
</organism>
<dbReference type="InterPro" id="IPR010994">
    <property type="entry name" value="RuvA_2-like"/>
</dbReference>
<dbReference type="SUPFAM" id="SSF50249">
    <property type="entry name" value="Nucleic acid-binding proteins"/>
    <property type="match status" value="1"/>
</dbReference>
<dbReference type="EMBL" id="CP027569">
    <property type="protein sequence ID" value="AVO26509.1"/>
    <property type="molecule type" value="Genomic_DNA"/>
</dbReference>
<dbReference type="FunFam" id="2.40.50.140:FF:000051">
    <property type="entry name" value="RNA-binding transcriptional accessory protein"/>
    <property type="match status" value="1"/>
</dbReference>
<proteinExistence type="predicted"/>
<dbReference type="InterPro" id="IPR018974">
    <property type="entry name" value="Tex-like_N"/>
</dbReference>
<feature type="domain" description="S1 motif" evidence="1">
    <location>
        <begin position="648"/>
        <end position="717"/>
    </location>
</feature>
<dbReference type="FunFam" id="3.30.420.140:FF:000001">
    <property type="entry name" value="RNA-binding transcriptional accessory protein"/>
    <property type="match status" value="1"/>
</dbReference>
<dbReference type="Pfam" id="PF09371">
    <property type="entry name" value="Tex_N"/>
    <property type="match status" value="1"/>
</dbReference>
<dbReference type="Gene3D" id="1.10.10.650">
    <property type="entry name" value="RuvA domain 2-like"/>
    <property type="match status" value="1"/>
</dbReference>
<dbReference type="FunFam" id="1.10.150.310:FF:000001">
    <property type="entry name" value="RNA-binding transcriptional accessory protein"/>
    <property type="match status" value="1"/>
</dbReference>
<dbReference type="CDD" id="cd05685">
    <property type="entry name" value="S1_Tex"/>
    <property type="match status" value="1"/>
</dbReference>
<dbReference type="PANTHER" id="PTHR10724">
    <property type="entry name" value="30S RIBOSOMAL PROTEIN S1"/>
    <property type="match status" value="1"/>
</dbReference>
<dbReference type="Pfam" id="PF22706">
    <property type="entry name" value="Tex_central_region"/>
    <property type="match status" value="1"/>
</dbReference>
<dbReference type="OrthoDB" id="9804714at2"/>
<sequence>MTEETMIAEIARTLGIQPSQVQSALSLFAQGNTLPFIARYRKEATGSLDEVQLRCIQEQYDYEQALASRKETVRQSIIDQGCWNDELAEELEAARQLQDVEDLYLPYKPKKRTKASMAREAGLEPLANLFLSQKANGPAPEKAAQAYLTDEVPSVEDAIQGAANILAERFSERADFRRILRRDLWHQARLTCSLQVEESEAGPMLTYADFSERVARIPSYRILAINRGENEKKLKVTLKEPADEHIDRLCRLVIQRHSPYEAILCDAAADSYKRLISPQMEREIRNELTAQAEKQAIDVFAENLRHVLLQPPFAGQTILGLDPGFRTGCKAAIIDATGRVLAYGTYYLTKSLYQKEQSAKALARMIQKYGVTLISIGNGTASYETEQFVSSLIADYQLSCRYVIANEAGASVYSASDLAREELPDLDVTIRGAVSIARRIQDPLAESVKIDPRAIGVGQYQHDVNQKALSAALDQVVTSVVNYVGVDLNTASAALLQHISGLTAATAANIVAYRDENGPFQNRQDLLNVPRLGPATFTQCAGFLRIKDGSEPLDNTSVHPESYGLAEKIASHYGLSHEDLKDPDKLTGLRDKIQMNAAPKLAAVLDAGEPTIKDILEELRKPGRDVRSEFPKPLTRRHVMSLDDLQIGTVVRGTVQNVVDFGAFVDFGLKTPGLVHRSQLSRHPFRHPTDVVHAGDIVEAEIISVDAARGRIGLSMKKVKK</sequence>
<dbReference type="Pfam" id="PF00575">
    <property type="entry name" value="S1"/>
    <property type="match status" value="1"/>
</dbReference>
<dbReference type="FunFam" id="1.10.10.650:FF:000001">
    <property type="entry name" value="S1 RNA-binding domain 1"/>
    <property type="match status" value="1"/>
</dbReference>
<dbReference type="AlphaFoldDB" id="A0A2S0M4X6"/>
<dbReference type="Pfam" id="PF16921">
    <property type="entry name" value="Tex_YqgF"/>
    <property type="match status" value="1"/>
</dbReference>
<dbReference type="Gene3D" id="1.10.150.310">
    <property type="entry name" value="Tex RuvX-like domain-like"/>
    <property type="match status" value="1"/>
</dbReference>
<dbReference type="InterPro" id="IPR032639">
    <property type="entry name" value="Tex_YqgF"/>
</dbReference>
<dbReference type="PROSITE" id="PS50126">
    <property type="entry name" value="S1"/>
    <property type="match status" value="1"/>
</dbReference>
<dbReference type="InterPro" id="IPR012340">
    <property type="entry name" value="NA-bd_OB-fold"/>
</dbReference>
<dbReference type="Gene3D" id="3.30.420.140">
    <property type="entry name" value="YqgF/RNase H-like domain"/>
    <property type="match status" value="1"/>
</dbReference>
<dbReference type="GO" id="GO:0005737">
    <property type="term" value="C:cytoplasm"/>
    <property type="evidence" value="ECO:0007669"/>
    <property type="project" value="UniProtKB-ARBA"/>
</dbReference>
<dbReference type="GO" id="GO:0006139">
    <property type="term" value="P:nucleobase-containing compound metabolic process"/>
    <property type="evidence" value="ECO:0007669"/>
    <property type="project" value="InterPro"/>
</dbReference>
<dbReference type="GO" id="GO:0003735">
    <property type="term" value="F:structural constituent of ribosome"/>
    <property type="evidence" value="ECO:0007669"/>
    <property type="project" value="TreeGrafter"/>
</dbReference>
<dbReference type="RefSeq" id="WP_027895298.1">
    <property type="nucleotide sequence ID" value="NZ_CP027569.1"/>
</dbReference>
<dbReference type="Gene3D" id="1.10.3500.10">
    <property type="entry name" value="Tex N-terminal region-like"/>
    <property type="match status" value="1"/>
</dbReference>
<dbReference type="Proteomes" id="UP000238358">
    <property type="component" value="Chromosome"/>
</dbReference>
<evidence type="ECO:0000313" key="2">
    <source>
        <dbReference type="EMBL" id="AVO26509.1"/>
    </source>
</evidence>
<dbReference type="SMART" id="SM00732">
    <property type="entry name" value="YqgFc"/>
    <property type="match status" value="1"/>
</dbReference>
<dbReference type="InterPro" id="IPR023319">
    <property type="entry name" value="Tex-like_HTH_dom_sf"/>
</dbReference>
<evidence type="ECO:0000259" key="1">
    <source>
        <dbReference type="PROSITE" id="PS50126"/>
    </source>
</evidence>
<gene>
    <name evidence="2" type="ORF">C6Y28_02095</name>
</gene>
<protein>
    <submittedName>
        <fullName evidence="2">RNA-binding transcriptional accessory protein</fullName>
    </submittedName>
</protein>
<dbReference type="InterPro" id="IPR044146">
    <property type="entry name" value="S1_Tex"/>
</dbReference>
<dbReference type="PANTHER" id="PTHR10724:SF10">
    <property type="entry name" value="S1 RNA-BINDING DOMAIN-CONTAINING PROTEIN 1"/>
    <property type="match status" value="1"/>
</dbReference>
<evidence type="ECO:0000313" key="3">
    <source>
        <dbReference type="Proteomes" id="UP000238358"/>
    </source>
</evidence>
<dbReference type="InterPro" id="IPR037027">
    <property type="entry name" value="YqgF/RNaseH-like_dom_sf"/>
</dbReference>
<dbReference type="GO" id="GO:0003729">
    <property type="term" value="F:mRNA binding"/>
    <property type="evidence" value="ECO:0007669"/>
    <property type="project" value="TreeGrafter"/>
</dbReference>
<dbReference type="SMART" id="SM00316">
    <property type="entry name" value="S1"/>
    <property type="match status" value="1"/>
</dbReference>
<dbReference type="InterPro" id="IPR050437">
    <property type="entry name" value="Ribos_protein_bS1-like"/>
</dbReference>
<dbReference type="Gene3D" id="2.40.50.140">
    <property type="entry name" value="Nucleic acid-binding proteins"/>
    <property type="match status" value="1"/>
</dbReference>
<dbReference type="InterPro" id="IPR055179">
    <property type="entry name" value="Tex-like_central_region"/>
</dbReference>
<reference evidence="2 3" key="1">
    <citation type="journal article" date="2018" name="Genome Announc.">
        <title>Complete genomes of two Megasphaera elsdenii strains, NCIMB 702410 and ATCC 25940.</title>
        <authorList>
            <person name="Hatmaker E.A."/>
            <person name="O'Dell K."/>
            <person name="Riley L.A."/>
            <person name="Klingeman D.M."/>
            <person name="Guss A.M."/>
        </authorList>
    </citation>
    <scope>NUCLEOTIDE SEQUENCE [LARGE SCALE GENOMIC DNA]</scope>
    <source>
        <strain evidence="2 3">NCIMB702410</strain>
    </source>
</reference>
<dbReference type="GO" id="GO:0006412">
    <property type="term" value="P:translation"/>
    <property type="evidence" value="ECO:0007669"/>
    <property type="project" value="TreeGrafter"/>
</dbReference>
<dbReference type="InterPro" id="IPR041692">
    <property type="entry name" value="HHH_9"/>
</dbReference>